<dbReference type="InterPro" id="IPR048365">
    <property type="entry name" value="TNP-like_RNaseH_N"/>
</dbReference>
<keyword evidence="2" id="KW-0812">Transmembrane</keyword>
<dbReference type="AlphaFoldDB" id="A0A5N4ADC4"/>
<evidence type="ECO:0000313" key="4">
    <source>
        <dbReference type="EMBL" id="KAB0795311.1"/>
    </source>
</evidence>
<dbReference type="InterPro" id="IPR059181">
    <property type="entry name" value="RWDD2A-B_C"/>
</dbReference>
<feature type="region of interest" description="Disordered" evidence="1">
    <location>
        <begin position="1"/>
        <end position="46"/>
    </location>
</feature>
<proteinExistence type="predicted"/>
<dbReference type="SMART" id="SM00591">
    <property type="entry name" value="RWD"/>
    <property type="match status" value="1"/>
</dbReference>
<dbReference type="PANTHER" id="PTHR15955:SF8">
    <property type="entry name" value="RWD DOMAIN-CONTAINING PROTEIN 2B-RELATED"/>
    <property type="match status" value="1"/>
</dbReference>
<organism evidence="4 5">
    <name type="scientific">Photinus pyralis</name>
    <name type="common">Common eastern firefly</name>
    <name type="synonym">Lampyris pyralis</name>
    <dbReference type="NCBI Taxonomy" id="7054"/>
    <lineage>
        <taxon>Eukaryota</taxon>
        <taxon>Metazoa</taxon>
        <taxon>Ecdysozoa</taxon>
        <taxon>Arthropoda</taxon>
        <taxon>Hexapoda</taxon>
        <taxon>Insecta</taxon>
        <taxon>Pterygota</taxon>
        <taxon>Neoptera</taxon>
        <taxon>Endopterygota</taxon>
        <taxon>Coleoptera</taxon>
        <taxon>Polyphaga</taxon>
        <taxon>Elateriformia</taxon>
        <taxon>Elateroidea</taxon>
        <taxon>Lampyridae</taxon>
        <taxon>Lampyrinae</taxon>
        <taxon>Photinus</taxon>
    </lineage>
</organism>
<dbReference type="CDD" id="cd24163">
    <property type="entry name" value="RWDD2_C"/>
    <property type="match status" value="1"/>
</dbReference>
<dbReference type="InterPro" id="IPR017359">
    <property type="entry name" value="Phi-like"/>
</dbReference>
<protein>
    <recommendedName>
        <fullName evidence="3">RWD domain-containing protein</fullName>
    </recommendedName>
</protein>
<dbReference type="Pfam" id="PF21788">
    <property type="entry name" value="TNP-like_GBD"/>
    <property type="match status" value="1"/>
</dbReference>
<keyword evidence="5" id="KW-1185">Reference proteome</keyword>
<dbReference type="Proteomes" id="UP000327044">
    <property type="component" value="Unassembled WGS sequence"/>
</dbReference>
<evidence type="ECO:0000313" key="5">
    <source>
        <dbReference type="Proteomes" id="UP000327044"/>
    </source>
</evidence>
<dbReference type="Pfam" id="PF05773">
    <property type="entry name" value="RWD"/>
    <property type="match status" value="1"/>
</dbReference>
<evidence type="ECO:0000256" key="1">
    <source>
        <dbReference type="SAM" id="MobiDB-lite"/>
    </source>
</evidence>
<dbReference type="PROSITE" id="PS50908">
    <property type="entry name" value="RWD"/>
    <property type="match status" value="1"/>
</dbReference>
<dbReference type="SUPFAM" id="SSF54495">
    <property type="entry name" value="UBC-like"/>
    <property type="match status" value="1"/>
</dbReference>
<keyword evidence="2" id="KW-1133">Transmembrane helix</keyword>
<name>A0A5N4ADC4_PHOPY</name>
<sequence length="1064" mass="124618">METQGPDVCGEISEEDEIPQDNATAHCSIGQDEMVPLGESDSDELSNDEWDEVDALQEDDEEIALLSELKKMKVTYRKLAAQKRKLKARLRKMRRPQVFKKRKPTPFELRDALDMCTDSVDAFIKALSMIWPKETMRLFTIIAYEREKNLKPGRYSDEFKKFCTYFYFTCPLAYSLLAEIYKLPSRNALKNMASAIVFKPGLQDKTVDFLEAKVSALKPLDRFCSLTMNEMSLTPNLFYNINRDEIIGWEDAGNGKVFKPATKVFVILAQSIFTKWKQPIAYFYSNSSFKVTHMRVLLMKSIRLLNRFGIKVVNFISGINSKFVQLAKILNVSPEEPYFYVESHKVFYIFDPPQLMKSTRNTFKRNNFIYGEEEASWEYVDLFYKRDKEANINFAYRLTDAHIRLSNVWKWDLRYAVQLLSNKMAAGINMFSRGLTPLMPAEAKHTCVFLDRFDKLFDLLNSNRLRNDLKYKRGFKNTISQRELLREALEYLRGVQVLSPSGEDVTSKISSLRCWEITIEAVRLLWKTLKREGFEFLLTRRLNQDGMDKFFNAVKRSTKSTSSLTPIQFYKSFACQFSVDFIHSESQSYDLKYAKFIQRMKAARNTNTKKYTKRVMYIDDRHLQYRHANIVELNSLKYMCGYLIRRSLVVHSCEVCQQFANDYDALDEQFFIRQLETDSPHELFVLFIRSLNTLFKNEFRKAAISDNVVLHLLNKYAGASFQHPCDEFPLKFVLTLHARMRIFYTLKYVVLIIVISFNTLFCIEIVFVITAQMEPVFDTPLSRVKLTENLRTQLSELEMLESMFYNPGEIRVDDFNALREIRNFVNGTNDIIPPFLDITINLSIENLKYEFCINLSHEYPDVEPDIYIRNHKLNREQHAKINKGMSDYIGKLEKGEVCIFSAISWLQDNASCFVELEEEVPVKKVEESDELIRLWIYSHHIYSKTKRREIVDLASQLKLTGFCLPGKPGVICVEGYKRDCEEWWQAIKSMNWKRIFCKISEECKGGKEGSFLKFDNFEEKIFQNRDVKCNHMDMGELHKFLGMHNCDYIFKDLFGVDSRNNSAF</sequence>
<gene>
    <name evidence="4" type="ORF">PPYR_12150</name>
</gene>
<dbReference type="Pfam" id="PF21787">
    <property type="entry name" value="TNP-like_RNaseH_N"/>
    <property type="match status" value="1"/>
</dbReference>
<dbReference type="Gene3D" id="3.10.110.10">
    <property type="entry name" value="Ubiquitin Conjugating Enzyme"/>
    <property type="match status" value="1"/>
</dbReference>
<feature type="transmembrane region" description="Helical" evidence="2">
    <location>
        <begin position="748"/>
        <end position="769"/>
    </location>
</feature>
<dbReference type="CDD" id="cd23829">
    <property type="entry name" value="RWD_RWDD2"/>
    <property type="match status" value="1"/>
</dbReference>
<keyword evidence="2" id="KW-0472">Membrane</keyword>
<evidence type="ECO:0000256" key="2">
    <source>
        <dbReference type="SAM" id="Phobius"/>
    </source>
</evidence>
<feature type="domain" description="RWD" evidence="3">
    <location>
        <begin position="795"/>
        <end position="913"/>
    </location>
</feature>
<dbReference type="InterPro" id="IPR048366">
    <property type="entry name" value="TNP-like_GBD"/>
</dbReference>
<dbReference type="Pfam" id="PF06544">
    <property type="entry name" value="Prp3_C"/>
    <property type="match status" value="1"/>
</dbReference>
<evidence type="ECO:0000259" key="3">
    <source>
        <dbReference type="PROSITE" id="PS50908"/>
    </source>
</evidence>
<dbReference type="PANTHER" id="PTHR15955">
    <property type="entry name" value="RWD DOMAIN CONTAINING PROTEIN 2"/>
    <property type="match status" value="1"/>
</dbReference>
<dbReference type="InterPro" id="IPR016135">
    <property type="entry name" value="UBQ-conjugating_enzyme/RWD"/>
</dbReference>
<accession>A0A5N4ADC4</accession>
<dbReference type="EMBL" id="VVIM01000008">
    <property type="protein sequence ID" value="KAB0795311.1"/>
    <property type="molecule type" value="Genomic_DNA"/>
</dbReference>
<reference evidence="4 5" key="1">
    <citation type="journal article" date="2018" name="Elife">
        <title>Firefly genomes illuminate parallel origins of bioluminescence in beetles.</title>
        <authorList>
            <person name="Fallon T.R."/>
            <person name="Lower S.E."/>
            <person name="Chang C.H."/>
            <person name="Bessho-Uehara M."/>
            <person name="Martin G.J."/>
            <person name="Bewick A.J."/>
            <person name="Behringer M."/>
            <person name="Debat H.J."/>
            <person name="Wong I."/>
            <person name="Day J.C."/>
            <person name="Suvorov A."/>
            <person name="Silva C.J."/>
            <person name="Stanger-Hall K.F."/>
            <person name="Hall D.W."/>
            <person name="Schmitz R.J."/>
            <person name="Nelson D.R."/>
            <person name="Lewis S.M."/>
            <person name="Shigenobu S."/>
            <person name="Bybee S.M."/>
            <person name="Larracuente A.M."/>
            <person name="Oba Y."/>
            <person name="Weng J.K."/>
        </authorList>
    </citation>
    <scope>NUCLEOTIDE SEQUENCE [LARGE SCALE GENOMIC DNA]</scope>
    <source>
        <strain evidence="4">1611_PpyrPB1</strain>
        <tissue evidence="4">Whole body</tissue>
    </source>
</reference>
<dbReference type="InterPro" id="IPR010541">
    <property type="entry name" value="Prp3_C"/>
</dbReference>
<dbReference type="InterPro" id="IPR006575">
    <property type="entry name" value="RWD_dom"/>
</dbReference>
<comment type="caution">
    <text evidence="4">The sequence shown here is derived from an EMBL/GenBank/DDBJ whole genome shotgun (WGS) entry which is preliminary data.</text>
</comment>
<dbReference type="InParanoid" id="A0A5N4ADC4"/>